<dbReference type="SUPFAM" id="SSF54768">
    <property type="entry name" value="dsRNA-binding domain-like"/>
    <property type="match status" value="2"/>
</dbReference>
<dbReference type="CDD" id="cd19907">
    <property type="entry name" value="DSRM_AtDRB-like_rpt1"/>
    <property type="match status" value="1"/>
</dbReference>
<feature type="region of interest" description="Disordered" evidence="4">
    <location>
        <begin position="156"/>
        <end position="181"/>
    </location>
</feature>
<dbReference type="SMART" id="SM00358">
    <property type="entry name" value="DSRM"/>
    <property type="match status" value="2"/>
</dbReference>
<name>A0A3S3R338_9MAGN</name>
<dbReference type="PANTHER" id="PTHR46031:SF26">
    <property type="entry name" value="DOUBLE-STRANDED RNA-BINDING PROTEIN 2"/>
    <property type="match status" value="1"/>
</dbReference>
<dbReference type="Proteomes" id="UP000283530">
    <property type="component" value="Unassembled WGS sequence"/>
</dbReference>
<dbReference type="Gene3D" id="3.30.160.20">
    <property type="match status" value="2"/>
</dbReference>
<feature type="domain" description="DRBM" evidence="5">
    <location>
        <begin position="87"/>
        <end position="155"/>
    </location>
</feature>
<feature type="compositionally biased region" description="Low complexity" evidence="4">
    <location>
        <begin position="156"/>
        <end position="174"/>
    </location>
</feature>
<dbReference type="STRING" id="337451.A0A3S3R338"/>
<accession>A0A3S3R338</accession>
<protein>
    <submittedName>
        <fullName evidence="6">Double-stranded RNA-binding protein 2-like protein</fullName>
    </submittedName>
</protein>
<feature type="region of interest" description="Disordered" evidence="4">
    <location>
        <begin position="360"/>
        <end position="440"/>
    </location>
</feature>
<feature type="compositionally biased region" description="Polar residues" evidence="4">
    <location>
        <begin position="415"/>
        <end position="426"/>
    </location>
</feature>
<evidence type="ECO:0000256" key="2">
    <source>
        <dbReference type="ARBA" id="ARBA00022884"/>
    </source>
</evidence>
<dbReference type="PANTHER" id="PTHR46031">
    <property type="match status" value="1"/>
</dbReference>
<organism evidence="6 7">
    <name type="scientific">Cinnamomum micranthum f. kanehirae</name>
    <dbReference type="NCBI Taxonomy" id="337451"/>
    <lineage>
        <taxon>Eukaryota</taxon>
        <taxon>Viridiplantae</taxon>
        <taxon>Streptophyta</taxon>
        <taxon>Embryophyta</taxon>
        <taxon>Tracheophyta</taxon>
        <taxon>Spermatophyta</taxon>
        <taxon>Magnoliopsida</taxon>
        <taxon>Magnoliidae</taxon>
        <taxon>Laurales</taxon>
        <taxon>Lauraceae</taxon>
        <taxon>Cinnamomum</taxon>
    </lineage>
</organism>
<dbReference type="InterPro" id="IPR044450">
    <property type="entry name" value="AtDRB-like_DSRM_1"/>
</dbReference>
<gene>
    <name evidence="6" type="ORF">CKAN_02399300</name>
</gene>
<dbReference type="Pfam" id="PF00035">
    <property type="entry name" value="dsrm"/>
    <property type="match status" value="2"/>
</dbReference>
<dbReference type="AlphaFoldDB" id="A0A3S3R338"/>
<dbReference type="PROSITE" id="PS50137">
    <property type="entry name" value="DS_RBD"/>
    <property type="match status" value="2"/>
</dbReference>
<comment type="caution">
    <text evidence="6">The sequence shown here is derived from an EMBL/GenBank/DDBJ whole genome shotgun (WGS) entry which is preliminary data.</text>
</comment>
<reference evidence="6 7" key="1">
    <citation type="journal article" date="2019" name="Nat. Plants">
        <title>Stout camphor tree genome fills gaps in understanding of flowering plant genome evolution.</title>
        <authorList>
            <person name="Chaw S.M."/>
            <person name="Liu Y.C."/>
            <person name="Wu Y.W."/>
            <person name="Wang H.Y."/>
            <person name="Lin C.I."/>
            <person name="Wu C.S."/>
            <person name="Ke H.M."/>
            <person name="Chang L.Y."/>
            <person name="Hsu C.Y."/>
            <person name="Yang H.T."/>
            <person name="Sudianto E."/>
            <person name="Hsu M.H."/>
            <person name="Wu K.P."/>
            <person name="Wang L.N."/>
            <person name="Leebens-Mack J.H."/>
            <person name="Tsai I.J."/>
        </authorList>
    </citation>
    <scope>NUCLEOTIDE SEQUENCE [LARGE SCALE GENOMIC DNA]</scope>
    <source>
        <strain evidence="7">cv. Chaw 1501</strain>
        <tissue evidence="6">Young leaves</tissue>
    </source>
</reference>
<dbReference type="InterPro" id="IPR014720">
    <property type="entry name" value="dsRBD_dom"/>
</dbReference>
<feature type="domain" description="DRBM" evidence="5">
    <location>
        <begin position="1"/>
        <end position="70"/>
    </location>
</feature>
<dbReference type="OrthoDB" id="5988181at2759"/>
<dbReference type="GO" id="GO:0003725">
    <property type="term" value="F:double-stranded RNA binding"/>
    <property type="evidence" value="ECO:0007669"/>
    <property type="project" value="InterPro"/>
</dbReference>
<keyword evidence="1" id="KW-0677">Repeat</keyword>
<evidence type="ECO:0000256" key="3">
    <source>
        <dbReference type="PROSITE-ProRule" id="PRU00266"/>
    </source>
</evidence>
<proteinExistence type="predicted"/>
<dbReference type="FunFam" id="3.30.160.20:FF:000036">
    <property type="entry name" value="Double-stranded RNA-binding protein 2"/>
    <property type="match status" value="2"/>
</dbReference>
<evidence type="ECO:0000256" key="1">
    <source>
        <dbReference type="ARBA" id="ARBA00022737"/>
    </source>
</evidence>
<evidence type="ECO:0000313" key="7">
    <source>
        <dbReference type="Proteomes" id="UP000283530"/>
    </source>
</evidence>
<evidence type="ECO:0000313" key="6">
    <source>
        <dbReference type="EMBL" id="RWR94686.1"/>
    </source>
</evidence>
<dbReference type="InterPro" id="IPR044451">
    <property type="entry name" value="AtDRB-like_DSRM_2"/>
</dbReference>
<dbReference type="EMBL" id="QPKB01000011">
    <property type="protein sequence ID" value="RWR94686.1"/>
    <property type="molecule type" value="Genomic_DNA"/>
</dbReference>
<keyword evidence="7" id="KW-1185">Reference proteome</keyword>
<evidence type="ECO:0000256" key="4">
    <source>
        <dbReference type="SAM" id="MobiDB-lite"/>
    </source>
</evidence>
<feature type="compositionally biased region" description="Basic and acidic residues" evidence="4">
    <location>
        <begin position="373"/>
        <end position="389"/>
    </location>
</feature>
<keyword evidence="2 3" id="KW-0694">RNA-binding</keyword>
<feature type="region of interest" description="Disordered" evidence="4">
    <location>
        <begin position="195"/>
        <end position="224"/>
    </location>
</feature>
<sequence>MYKNQLQELAQRSCFNLPSYACIREGPDHAPRFKATVNFNGEIFESPSFCSTLRQAEHAAAEVALNILSSRGPSRSLAAKVLDETGVYKNLLQETAHRAGLKLPVYTTVRSGPGHIPVFTCTVELAGMSFNGEPAKTKKQAQKNAAMTAWSALKQLPNLSPSSSSSSSSPSLEPESNEEQEQVTIARVLANLHHKEVNKLSTQTESKRVKRKPAPVRRDMNSSSSVSMYPVSYPTWTYSGFSPQLPMYHQMWQQEQASQQSLLLTLPSPPSGARITPFIQSVFQPSHSQYFAAREQELVGVPGITVPNPSSSLLFSNHPSPVPIRSRSYVTIQEIAEEKCQGEEEWIDNRRINLQSRPVILPPNEARNPPVDIHNEPEHLQESQEEKSKNGGPGISNLRTDKEPNIGHSILKSAADSSPTVLSSAGENAKIQETPMEGNRKEQFDWVHAGSVHDGKETGFMAGSSVPGHIPFLLQKSGGSMCDEKEAGFMAGASISGRIPFQSQKSLGSYSSHVNPITHRPPSPSSSGMTKCFRPRTSSLAAPVTIRNAVPVCSSTPGAVTARQSANFMAPAVQVRSVIPVCSAPLTRNIPDSGNEGVKAQKSDVTSVENLELGKLQI</sequence>
<dbReference type="CDD" id="cd19908">
    <property type="entry name" value="DSRM_AtDRB-like_rpt2"/>
    <property type="match status" value="1"/>
</dbReference>
<evidence type="ECO:0000259" key="5">
    <source>
        <dbReference type="PROSITE" id="PS50137"/>
    </source>
</evidence>